<evidence type="ECO:0000256" key="1">
    <source>
        <dbReference type="ARBA" id="ARBA00004123"/>
    </source>
</evidence>
<keyword evidence="4" id="KW-0539">Nucleus</keyword>
<dbReference type="GO" id="GO:0000981">
    <property type="term" value="F:DNA-binding transcription factor activity, RNA polymerase II-specific"/>
    <property type="evidence" value="ECO:0007669"/>
    <property type="project" value="TreeGrafter"/>
</dbReference>
<keyword evidence="3" id="KW-0804">Transcription</keyword>
<dbReference type="InterPro" id="IPR036638">
    <property type="entry name" value="HLH_DNA-bd_sf"/>
</dbReference>
<dbReference type="PANTHER" id="PTHR13935">
    <property type="entry name" value="ACHAETE-SCUTE TRANSCRIPTION FACTOR-RELATED"/>
    <property type="match status" value="1"/>
</dbReference>
<dbReference type="AlphaFoldDB" id="A0A445F5C3"/>
<dbReference type="Proteomes" id="UP000289340">
    <property type="component" value="Chromosome 20"/>
</dbReference>
<dbReference type="InterPro" id="IPR015660">
    <property type="entry name" value="MASH1/Ascl1a-like"/>
</dbReference>
<dbReference type="GO" id="GO:0000977">
    <property type="term" value="F:RNA polymerase II transcription regulatory region sequence-specific DNA binding"/>
    <property type="evidence" value="ECO:0007669"/>
    <property type="project" value="TreeGrafter"/>
</dbReference>
<keyword evidence="7" id="KW-1185">Reference proteome</keyword>
<evidence type="ECO:0000256" key="2">
    <source>
        <dbReference type="ARBA" id="ARBA00023015"/>
    </source>
</evidence>
<dbReference type="CDD" id="cd18914">
    <property type="entry name" value="bHLH_AtORG2_like"/>
    <property type="match status" value="1"/>
</dbReference>
<name>A0A445F5C3_GLYSO</name>
<dbReference type="GO" id="GO:0046983">
    <property type="term" value="F:protein dimerization activity"/>
    <property type="evidence" value="ECO:0007669"/>
    <property type="project" value="InterPro"/>
</dbReference>
<dbReference type="Pfam" id="PF00010">
    <property type="entry name" value="HLH"/>
    <property type="match status" value="1"/>
</dbReference>
<dbReference type="Gene3D" id="4.10.280.10">
    <property type="entry name" value="Helix-loop-helix DNA-binding domain"/>
    <property type="match status" value="1"/>
</dbReference>
<dbReference type="PROSITE" id="PS50888">
    <property type="entry name" value="BHLH"/>
    <property type="match status" value="1"/>
</dbReference>
<dbReference type="EMBL" id="QZWG01000020">
    <property type="protein sequence ID" value="RZB44048.1"/>
    <property type="molecule type" value="Genomic_DNA"/>
</dbReference>
<dbReference type="GO" id="GO:0090575">
    <property type="term" value="C:RNA polymerase II transcription regulator complex"/>
    <property type="evidence" value="ECO:0007669"/>
    <property type="project" value="TreeGrafter"/>
</dbReference>
<dbReference type="InterPro" id="IPR011598">
    <property type="entry name" value="bHLH_dom"/>
</dbReference>
<evidence type="ECO:0000313" key="7">
    <source>
        <dbReference type="Proteomes" id="UP000289340"/>
    </source>
</evidence>
<dbReference type="SUPFAM" id="SSF47459">
    <property type="entry name" value="HLH, helix-loop-helix DNA-binding domain"/>
    <property type="match status" value="1"/>
</dbReference>
<dbReference type="Gramene" id="XM_028365703.1">
    <property type="protein sequence ID" value="XP_028221504.1"/>
    <property type="gene ID" value="LOC114402993"/>
</dbReference>
<evidence type="ECO:0000256" key="4">
    <source>
        <dbReference type="ARBA" id="ARBA00023242"/>
    </source>
</evidence>
<keyword evidence="2" id="KW-0805">Transcription regulation</keyword>
<comment type="caution">
    <text evidence="6">The sequence shown here is derived from an EMBL/GenBank/DDBJ whole genome shotgun (WGS) entry which is preliminary data.</text>
</comment>
<feature type="domain" description="BHLH" evidence="5">
    <location>
        <begin position="52"/>
        <end position="104"/>
    </location>
</feature>
<reference evidence="6 7" key="1">
    <citation type="submission" date="2018-09" db="EMBL/GenBank/DDBJ databases">
        <title>A high-quality reference genome of wild soybean provides a powerful tool to mine soybean genomes.</title>
        <authorList>
            <person name="Xie M."/>
            <person name="Chung C.Y.L."/>
            <person name="Li M.-W."/>
            <person name="Wong F.-L."/>
            <person name="Chan T.-F."/>
            <person name="Lam H.-M."/>
        </authorList>
    </citation>
    <scope>NUCLEOTIDE SEQUENCE [LARGE SCALE GENOMIC DNA]</scope>
    <source>
        <strain evidence="7">cv. W05</strain>
        <tissue evidence="6">Hypocotyl of etiolated seedlings</tissue>
    </source>
</reference>
<evidence type="ECO:0000256" key="3">
    <source>
        <dbReference type="ARBA" id="ARBA00023163"/>
    </source>
</evidence>
<proteinExistence type="predicted"/>
<sequence length="228" mass="25499">MFFLSIYIYTISKYIIEQDLILGQESLEGSDPGQKMAQENQHIILVTSDNDERKIIRREVEKQRRTNMSILCASLRSSLPFELIKGKRSASDHIGEAVNYIQILKQKINALQVKRDRLKLMVNSSLLETSIDQPEHSGAVVKCVNINLIPGGVEIAICSSGLEEGSNSPLSEFMEILLQEGCDVVSCVSTLANGRIFHAIKCEVEADLTRLDLAKLQHKLDHAILLPR</sequence>
<dbReference type="PANTHER" id="PTHR13935:SF134">
    <property type="entry name" value="TRANSCRIPTION FACTOR BHLH FAMILY-RELATED"/>
    <property type="match status" value="1"/>
</dbReference>
<comment type="subcellular location">
    <subcellularLocation>
        <location evidence="1">Nucleus</location>
    </subcellularLocation>
</comment>
<organism evidence="6 7">
    <name type="scientific">Glycine soja</name>
    <name type="common">Wild soybean</name>
    <dbReference type="NCBI Taxonomy" id="3848"/>
    <lineage>
        <taxon>Eukaryota</taxon>
        <taxon>Viridiplantae</taxon>
        <taxon>Streptophyta</taxon>
        <taxon>Embryophyta</taxon>
        <taxon>Tracheophyta</taxon>
        <taxon>Spermatophyta</taxon>
        <taxon>Magnoliopsida</taxon>
        <taxon>eudicotyledons</taxon>
        <taxon>Gunneridae</taxon>
        <taxon>Pentapetalae</taxon>
        <taxon>rosids</taxon>
        <taxon>fabids</taxon>
        <taxon>Fabales</taxon>
        <taxon>Fabaceae</taxon>
        <taxon>Papilionoideae</taxon>
        <taxon>50 kb inversion clade</taxon>
        <taxon>NPAAA clade</taxon>
        <taxon>indigoferoid/millettioid clade</taxon>
        <taxon>Phaseoleae</taxon>
        <taxon>Glycine</taxon>
        <taxon>Glycine subgen. Soja</taxon>
    </lineage>
</organism>
<protein>
    <submittedName>
        <fullName evidence="6">Transcription factor bHLH120 isoform A</fullName>
    </submittedName>
</protein>
<evidence type="ECO:0000313" key="6">
    <source>
        <dbReference type="EMBL" id="RZB44048.1"/>
    </source>
</evidence>
<gene>
    <name evidence="6" type="ORF">D0Y65_054199</name>
</gene>
<accession>A0A445F5C3</accession>
<evidence type="ECO:0000259" key="5">
    <source>
        <dbReference type="PROSITE" id="PS50888"/>
    </source>
</evidence>